<evidence type="ECO:0000259" key="1">
    <source>
        <dbReference type="Pfam" id="PF05050"/>
    </source>
</evidence>
<dbReference type="GO" id="GO:0008168">
    <property type="term" value="F:methyltransferase activity"/>
    <property type="evidence" value="ECO:0007669"/>
    <property type="project" value="UniProtKB-KW"/>
</dbReference>
<dbReference type="EMBL" id="QVPD01000006">
    <property type="protein sequence ID" value="RFP60558.1"/>
    <property type="molecule type" value="Genomic_DNA"/>
</dbReference>
<dbReference type="NCBIfam" id="TIGR01444">
    <property type="entry name" value="fkbM_fam"/>
    <property type="match status" value="1"/>
</dbReference>
<dbReference type="PANTHER" id="PTHR34203:SF15">
    <property type="entry name" value="SLL1173 PROTEIN"/>
    <property type="match status" value="1"/>
</dbReference>
<dbReference type="InterPro" id="IPR029063">
    <property type="entry name" value="SAM-dependent_MTases_sf"/>
</dbReference>
<dbReference type="Pfam" id="PF05050">
    <property type="entry name" value="Methyltransf_21"/>
    <property type="match status" value="1"/>
</dbReference>
<evidence type="ECO:0000313" key="2">
    <source>
        <dbReference type="EMBL" id="RFP60558.1"/>
    </source>
</evidence>
<dbReference type="AlphaFoldDB" id="A0A372DLW5"/>
<accession>A0A372DLW5</accession>
<sequence length="186" mass="21144">MSRRIGAQGHVYAFEPLQVMAEKLRQTLAEERIANVSVQALALGQKDETAEFVIAVDALEYSGLKERIFDSETRVERTKVEVRRLDDVIDNSLPVRYIKIDTEGGEWGVLRGAERILRKWRPFISFEFGANSYAAYNVDPLAVHAFLTGIGYQVMDINRTPLGATEFAESSRRQEVWDYLAVPEMD</sequence>
<dbReference type="Proteomes" id="UP000262917">
    <property type="component" value="Unassembled WGS sequence"/>
</dbReference>
<name>A0A372DLW5_9GAMM</name>
<evidence type="ECO:0000313" key="3">
    <source>
        <dbReference type="Proteomes" id="UP000262917"/>
    </source>
</evidence>
<comment type="caution">
    <text evidence="2">The sequence shown here is derived from an EMBL/GenBank/DDBJ whole genome shotgun (WGS) entry which is preliminary data.</text>
</comment>
<reference evidence="2 3" key="1">
    <citation type="submission" date="2018-08" db="EMBL/GenBank/DDBJ databases">
        <title>Lysobacter weifangensis sp. nov., a new member of the family 'Xanthomonadaceae', isolated from soil in a farmland.</title>
        <authorList>
            <person name="Zhao H."/>
        </authorList>
    </citation>
    <scope>NUCLEOTIDE SEQUENCE [LARGE SCALE GENOMIC DNA]</scope>
    <source>
        <strain evidence="2 3">WF-2</strain>
    </source>
</reference>
<keyword evidence="2" id="KW-0808">Transferase</keyword>
<dbReference type="Gene3D" id="3.40.50.150">
    <property type="entry name" value="Vaccinia Virus protein VP39"/>
    <property type="match status" value="1"/>
</dbReference>
<keyword evidence="2" id="KW-0489">Methyltransferase</keyword>
<dbReference type="InterPro" id="IPR006342">
    <property type="entry name" value="FkbM_mtfrase"/>
</dbReference>
<dbReference type="InterPro" id="IPR052514">
    <property type="entry name" value="SAM-dependent_MTase"/>
</dbReference>
<proteinExistence type="predicted"/>
<dbReference type="SUPFAM" id="SSF53335">
    <property type="entry name" value="S-adenosyl-L-methionine-dependent methyltransferases"/>
    <property type="match status" value="1"/>
</dbReference>
<gene>
    <name evidence="2" type="ORF">D0Y53_07635</name>
</gene>
<dbReference type="PANTHER" id="PTHR34203">
    <property type="entry name" value="METHYLTRANSFERASE, FKBM FAMILY PROTEIN"/>
    <property type="match status" value="1"/>
</dbReference>
<keyword evidence="3" id="KW-1185">Reference proteome</keyword>
<protein>
    <submittedName>
        <fullName evidence="2">FkbM family methyltransferase</fullName>
    </submittedName>
</protein>
<organism evidence="2 3">
    <name type="scientific">Cognatiluteimonas weifangensis</name>
    <dbReference type="NCBI Taxonomy" id="2303539"/>
    <lineage>
        <taxon>Bacteria</taxon>
        <taxon>Pseudomonadati</taxon>
        <taxon>Pseudomonadota</taxon>
        <taxon>Gammaproteobacteria</taxon>
        <taxon>Lysobacterales</taxon>
        <taxon>Lysobacteraceae</taxon>
        <taxon>Cognatiluteimonas</taxon>
    </lineage>
</organism>
<dbReference type="GO" id="GO:0032259">
    <property type="term" value="P:methylation"/>
    <property type="evidence" value="ECO:0007669"/>
    <property type="project" value="UniProtKB-KW"/>
</dbReference>
<feature type="domain" description="Methyltransferase FkbM" evidence="1">
    <location>
        <begin position="4"/>
        <end position="153"/>
    </location>
</feature>